<dbReference type="Pfam" id="PF00928">
    <property type="entry name" value="Adap_comp_sub"/>
    <property type="match status" value="1"/>
</dbReference>
<keyword evidence="4" id="KW-0472">Membrane</keyword>
<dbReference type="GO" id="GO:0012505">
    <property type="term" value="C:endomembrane system"/>
    <property type="evidence" value="ECO:0007669"/>
    <property type="project" value="UniProtKB-SubCell"/>
</dbReference>
<feature type="domain" description="MHD" evidence="6">
    <location>
        <begin position="173"/>
        <end position="439"/>
    </location>
</feature>
<gene>
    <name evidence="7" type="ORF">AKO1_005688</name>
</gene>
<evidence type="ECO:0000313" key="7">
    <source>
        <dbReference type="EMBL" id="KAL0476885.1"/>
    </source>
</evidence>
<evidence type="ECO:0000256" key="2">
    <source>
        <dbReference type="ARBA" id="ARBA00022448"/>
    </source>
</evidence>
<keyword evidence="3 5" id="KW-0653">Protein transport</keyword>
<comment type="subcellular location">
    <subcellularLocation>
        <location evidence="1">Endomembrane system</location>
    </subcellularLocation>
</comment>
<dbReference type="SUPFAM" id="SSF49447">
    <property type="entry name" value="Second domain of Mu2 adaptin subunit (ap50) of ap2 adaptor"/>
    <property type="match status" value="1"/>
</dbReference>
<reference evidence="7 8" key="1">
    <citation type="submission" date="2024-03" db="EMBL/GenBank/DDBJ databases">
        <title>The Acrasis kona genome and developmental transcriptomes reveal deep origins of eukaryotic multicellular pathways.</title>
        <authorList>
            <person name="Sheikh S."/>
            <person name="Fu C.-J."/>
            <person name="Brown M.W."/>
            <person name="Baldauf S.L."/>
        </authorList>
    </citation>
    <scope>NUCLEOTIDE SEQUENCE [LARGE SCALE GENOMIC DNA]</scope>
    <source>
        <strain evidence="7 8">ATCC MYA-3509</strain>
    </source>
</reference>
<dbReference type="InterPro" id="IPR036168">
    <property type="entry name" value="AP2_Mu_C_sf"/>
</dbReference>
<dbReference type="CDD" id="cd14838">
    <property type="entry name" value="AP4_Mu_N"/>
    <property type="match status" value="1"/>
</dbReference>
<accession>A0AAW2YHZ0</accession>
<keyword evidence="8" id="KW-1185">Reference proteome</keyword>
<dbReference type="InterPro" id="IPR022775">
    <property type="entry name" value="AP_mu_sigma_su"/>
</dbReference>
<comment type="caution">
    <text evidence="7">The sequence shown here is derived from an EMBL/GenBank/DDBJ whole genome shotgun (WGS) entry which is preliminary data.</text>
</comment>
<evidence type="ECO:0000256" key="3">
    <source>
        <dbReference type="ARBA" id="ARBA00022927"/>
    </source>
</evidence>
<dbReference type="SUPFAM" id="SSF64356">
    <property type="entry name" value="SNARE-like"/>
    <property type="match status" value="1"/>
</dbReference>
<dbReference type="InterPro" id="IPR028565">
    <property type="entry name" value="MHD"/>
</dbReference>
<evidence type="ECO:0000256" key="4">
    <source>
        <dbReference type="ARBA" id="ARBA00023136"/>
    </source>
</evidence>
<comment type="similarity">
    <text evidence="5">Belongs to the adaptor complexes medium subunit family.</text>
</comment>
<dbReference type="GO" id="GO:0016192">
    <property type="term" value="P:vesicle-mediated transport"/>
    <property type="evidence" value="ECO:0007669"/>
    <property type="project" value="InterPro"/>
</dbReference>
<keyword evidence="2 5" id="KW-0813">Transport</keyword>
<dbReference type="AlphaFoldDB" id="A0AAW2YHZ0"/>
<dbReference type="CDD" id="cd09253">
    <property type="entry name" value="AP-4_Mu4_Cterm"/>
    <property type="match status" value="1"/>
</dbReference>
<evidence type="ECO:0000313" key="8">
    <source>
        <dbReference type="Proteomes" id="UP001431209"/>
    </source>
</evidence>
<dbReference type="PANTHER" id="PTHR10529">
    <property type="entry name" value="AP COMPLEX SUBUNIT MU"/>
    <property type="match status" value="1"/>
</dbReference>
<protein>
    <submittedName>
        <fullName evidence="7">AP-4 complex subunit mu-1</fullName>
    </submittedName>
</protein>
<proteinExistence type="inferred from homology"/>
<dbReference type="PRINTS" id="PR00314">
    <property type="entry name" value="CLATHRINADPT"/>
</dbReference>
<dbReference type="GO" id="GO:0006886">
    <property type="term" value="P:intracellular protein transport"/>
    <property type="evidence" value="ECO:0007669"/>
    <property type="project" value="UniProtKB-UniRule"/>
</dbReference>
<dbReference type="GO" id="GO:0030131">
    <property type="term" value="C:clathrin adaptor complex"/>
    <property type="evidence" value="ECO:0007669"/>
    <property type="project" value="UniProtKB-UniRule"/>
</dbReference>
<dbReference type="InterPro" id="IPR050431">
    <property type="entry name" value="Adaptor_comp_med_subunit"/>
</dbReference>
<dbReference type="EMBL" id="JAOPGA020000108">
    <property type="protein sequence ID" value="KAL0476885.1"/>
    <property type="molecule type" value="Genomic_DNA"/>
</dbReference>
<dbReference type="InterPro" id="IPR011012">
    <property type="entry name" value="Longin-like_dom_sf"/>
</dbReference>
<evidence type="ECO:0000259" key="6">
    <source>
        <dbReference type="PROSITE" id="PS51072"/>
    </source>
</evidence>
<dbReference type="Gene3D" id="3.30.450.60">
    <property type="match status" value="1"/>
</dbReference>
<dbReference type="FunFam" id="3.30.450.60:FF:000002">
    <property type="entry name" value="AP-2 complex subunit mu, putative"/>
    <property type="match status" value="1"/>
</dbReference>
<name>A0AAW2YHZ0_9EUKA</name>
<dbReference type="PROSITE" id="PS51072">
    <property type="entry name" value="MHD"/>
    <property type="match status" value="1"/>
</dbReference>
<dbReference type="InterPro" id="IPR001392">
    <property type="entry name" value="Clathrin_mu"/>
</dbReference>
<dbReference type="Proteomes" id="UP001431209">
    <property type="component" value="Unassembled WGS sequence"/>
</dbReference>
<dbReference type="Gene3D" id="2.60.40.1170">
    <property type="entry name" value="Mu homology domain, subdomain B"/>
    <property type="match status" value="2"/>
</dbReference>
<sequence length="441" mass="49684">MTISQFFILSPRGDKIITRDYRNDIVRGTEDIFFRYVKNYNGDAPPAFNVEGVNFFLTLYFVITTRLNDSPCLLLELLTRLSTLCKDYTGVLSEESIRKNFVLIYEVLDEVVDFGFIQSTSTEGVKQYVFNDPVEVDSQSGFLGNLQQLSLMEKKTIGSSAARRPVQGGASKKNEIFVDILERINVVFSAQGNVLHSEIIGGIVMKSFLSGQPELRLGLNEDLIIGRRDSTHGTNLDSINFADFVNLQQFENGRTLSLFPPDGEFTVMNYRVHGKYDLPFRIYPYVDRQSPYKLEVVIKVRADIPSSSSGSNVVVRIPVPKTAQTVVCDFETPTLPSQSPTTAAHNQYEYKSGEKCVLWGIKKFQGGTEQIIKVRISLAQQASSDIEKHVGPISMKFEIPMHNVSGLNVRFLKIEEKSKDYSPARWVRYIAQANSYVCRVG</sequence>
<organism evidence="7 8">
    <name type="scientific">Acrasis kona</name>
    <dbReference type="NCBI Taxonomy" id="1008807"/>
    <lineage>
        <taxon>Eukaryota</taxon>
        <taxon>Discoba</taxon>
        <taxon>Heterolobosea</taxon>
        <taxon>Tetramitia</taxon>
        <taxon>Eutetramitia</taxon>
        <taxon>Acrasidae</taxon>
        <taxon>Acrasis</taxon>
    </lineage>
</organism>
<dbReference type="PIRSF" id="PIRSF005992">
    <property type="entry name" value="Clathrin_mu"/>
    <property type="match status" value="1"/>
</dbReference>
<evidence type="ECO:0000256" key="5">
    <source>
        <dbReference type="PIRNR" id="PIRNR005992"/>
    </source>
</evidence>
<evidence type="ECO:0000256" key="1">
    <source>
        <dbReference type="ARBA" id="ARBA00004308"/>
    </source>
</evidence>
<dbReference type="Pfam" id="PF01217">
    <property type="entry name" value="Clat_adaptor_s"/>
    <property type="match status" value="1"/>
</dbReference>